<comment type="function">
    <text evidence="3">dGTPase preferentially hydrolyzes dGTP over the other canonical NTPs.</text>
</comment>
<sequence>MAGVDFKDRFSIEREYNRGADGSGPDQFKFPVCDLARLESQLESDRGRIINSAAVRRLQQKTQVFPLERNAAVRSRLTHSLEVQQTGRFIARKIYERLGQKAENLGLKGLDRAFETVVEMSCLMHDIGNPPFGHFGEAAISRWFSSNLGKLAPFEKIDEAEAFKQELGSELCSFEGNAQAIRLISRLQKLNLTFVQAASVFKYTRRATEAKPTSDEPLAYLKKKPGYYFSESAFIERMQHALGMDEGCRHPLAYVMEAADDISYCLADLEDAVDKGIIGYGALAEKLKSAFTQLRPSDHQNGHFFNFGKKKSFDQLVDEVLEKAEREDINPEHEFFVWLRVKLIHPLVNHAAQAFIDNIEEVFHGRLNRALLEDSSPCHSVIKAFKSVAFEEVFSYPEVQTLELQGYQVITGLLELYRPLLELDTSQFDALIEGKNGDFLVESRLLKRLPAKHVKAYGTMRREAPADISEPLWEFYCRCRLIQDMVSGMTDQFALDEFRTLSVMEAK</sequence>
<dbReference type="Pfam" id="PF01966">
    <property type="entry name" value="HD"/>
    <property type="match status" value="1"/>
</dbReference>
<dbReference type="NCBIfam" id="NF003429">
    <property type="entry name" value="PRK04926.1"/>
    <property type="match status" value="1"/>
</dbReference>
<evidence type="ECO:0000256" key="3">
    <source>
        <dbReference type="HAMAP-Rule" id="MF_00030"/>
    </source>
</evidence>
<dbReference type="SMART" id="SM00471">
    <property type="entry name" value="HDc"/>
    <property type="match status" value="1"/>
</dbReference>
<evidence type="ECO:0000256" key="2">
    <source>
        <dbReference type="ARBA" id="ARBA00022842"/>
    </source>
</evidence>
<dbReference type="NCBIfam" id="TIGR01353">
    <property type="entry name" value="dGTP_triPase"/>
    <property type="match status" value="1"/>
</dbReference>
<feature type="domain" description="HD" evidence="4">
    <location>
        <begin position="76"/>
        <end position="265"/>
    </location>
</feature>
<dbReference type="GO" id="GO:0006203">
    <property type="term" value="P:dGTP catabolic process"/>
    <property type="evidence" value="ECO:0007669"/>
    <property type="project" value="InterPro"/>
</dbReference>
<dbReference type="InterPro" id="IPR023293">
    <property type="entry name" value="dGTP_triP_hydro_central_sf"/>
</dbReference>
<proteinExistence type="inferred from homology"/>
<dbReference type="PANTHER" id="PTHR11373">
    <property type="entry name" value="DEOXYNUCLEOSIDE TRIPHOSPHATE TRIPHOSPHOHYDROLASE"/>
    <property type="match status" value="1"/>
</dbReference>
<evidence type="ECO:0000313" key="6">
    <source>
        <dbReference type="Proteomes" id="UP000591735"/>
    </source>
</evidence>
<dbReference type="InterPro" id="IPR003607">
    <property type="entry name" value="HD/PDEase_dom"/>
</dbReference>
<dbReference type="InterPro" id="IPR006261">
    <property type="entry name" value="dGTPase"/>
</dbReference>
<dbReference type="AlphaFoldDB" id="A0A840UHV4"/>
<dbReference type="SUPFAM" id="SSF109604">
    <property type="entry name" value="HD-domain/PDEase-like"/>
    <property type="match status" value="1"/>
</dbReference>
<gene>
    <name evidence="3" type="primary">dgt</name>
    <name evidence="5" type="ORF">HNR38_002390</name>
</gene>
<dbReference type="CDD" id="cd00077">
    <property type="entry name" value="HDc"/>
    <property type="match status" value="1"/>
</dbReference>
<dbReference type="HAMAP" id="MF_00030">
    <property type="entry name" value="dGTPase_type1"/>
    <property type="match status" value="1"/>
</dbReference>
<keyword evidence="6" id="KW-1185">Reference proteome</keyword>
<comment type="catalytic activity">
    <reaction evidence="3">
        <text>dGTP + H2O = 2'-deoxyguanosine + triphosphate + H(+)</text>
        <dbReference type="Rhea" id="RHEA:15193"/>
        <dbReference type="ChEBI" id="CHEBI:15377"/>
        <dbReference type="ChEBI" id="CHEBI:15378"/>
        <dbReference type="ChEBI" id="CHEBI:17172"/>
        <dbReference type="ChEBI" id="CHEBI:18036"/>
        <dbReference type="ChEBI" id="CHEBI:61429"/>
        <dbReference type="EC" id="3.1.5.1"/>
    </reaction>
</comment>
<comment type="caution">
    <text evidence="3">As this bacterium is not an Enterobacterale, this protein may not have a true dGTPase activity.</text>
</comment>
<evidence type="ECO:0000259" key="4">
    <source>
        <dbReference type="PROSITE" id="PS51831"/>
    </source>
</evidence>
<comment type="cofactor">
    <cofactor evidence="3">
        <name>Mg(2+)</name>
        <dbReference type="ChEBI" id="CHEBI:18420"/>
    </cofactor>
</comment>
<comment type="caution">
    <text evidence="5">The sequence shown here is derived from an EMBL/GenBank/DDBJ whole genome shotgun (WGS) entry which is preliminary data.</text>
</comment>
<dbReference type="GO" id="GO:0000287">
    <property type="term" value="F:magnesium ion binding"/>
    <property type="evidence" value="ECO:0007669"/>
    <property type="project" value="UniProtKB-UniRule"/>
</dbReference>
<dbReference type="EMBL" id="JACHFE010000006">
    <property type="protein sequence ID" value="MBB5321895.1"/>
    <property type="molecule type" value="Genomic_DNA"/>
</dbReference>
<dbReference type="InterPro" id="IPR020779">
    <property type="entry name" value="dNTPase_1"/>
</dbReference>
<dbReference type="RefSeq" id="WP_183704442.1">
    <property type="nucleotide sequence ID" value="NZ_JACHFE010000006.1"/>
</dbReference>
<keyword evidence="2 3" id="KW-0460">Magnesium</keyword>
<dbReference type="InterPro" id="IPR050135">
    <property type="entry name" value="dGTPase-like"/>
</dbReference>
<organism evidence="5 6">
    <name type="scientific">Marinobacter oulmenensis</name>
    <dbReference type="NCBI Taxonomy" id="643747"/>
    <lineage>
        <taxon>Bacteria</taxon>
        <taxon>Pseudomonadati</taxon>
        <taxon>Pseudomonadota</taxon>
        <taxon>Gammaproteobacteria</taxon>
        <taxon>Pseudomonadales</taxon>
        <taxon>Marinobacteraceae</taxon>
        <taxon>Marinobacter</taxon>
    </lineage>
</organism>
<evidence type="ECO:0000313" key="5">
    <source>
        <dbReference type="EMBL" id="MBB5321895.1"/>
    </source>
</evidence>
<dbReference type="Gene3D" id="1.10.3210.10">
    <property type="entry name" value="Hypothetical protein af1432"/>
    <property type="match status" value="2"/>
</dbReference>
<keyword evidence="1 3" id="KW-0378">Hydrolase</keyword>
<comment type="similarity">
    <text evidence="3">Belongs to the dGTPase family. Type 1 subfamily.</text>
</comment>
<dbReference type="InterPro" id="IPR006674">
    <property type="entry name" value="HD_domain"/>
</dbReference>
<name>A0A840UHV4_9GAMM</name>
<dbReference type="Gene3D" id="1.10.3410.10">
    <property type="entry name" value="putative deoxyguanosinetriphosphate triphosphohydrolase like domain"/>
    <property type="match status" value="1"/>
</dbReference>
<accession>A0A840UHV4</accession>
<dbReference type="PANTHER" id="PTHR11373:SF32">
    <property type="entry name" value="DEOXYGUANOSINETRIPHOSPHATE TRIPHOSPHOHYDROLASE"/>
    <property type="match status" value="1"/>
</dbReference>
<evidence type="ECO:0000256" key="1">
    <source>
        <dbReference type="ARBA" id="ARBA00022801"/>
    </source>
</evidence>
<dbReference type="EC" id="3.1.5.1" evidence="3"/>
<reference evidence="5 6" key="1">
    <citation type="submission" date="2020-08" db="EMBL/GenBank/DDBJ databases">
        <title>Genomic Encyclopedia of Type Strains, Phase IV (KMG-IV): sequencing the most valuable type-strain genomes for metagenomic binning, comparative biology and taxonomic classification.</title>
        <authorList>
            <person name="Goeker M."/>
        </authorList>
    </citation>
    <scope>NUCLEOTIDE SEQUENCE [LARGE SCALE GENOMIC DNA]</scope>
    <source>
        <strain evidence="5 6">DSM 22359</strain>
    </source>
</reference>
<dbReference type="Proteomes" id="UP000591735">
    <property type="component" value="Unassembled WGS sequence"/>
</dbReference>
<dbReference type="GO" id="GO:0008832">
    <property type="term" value="F:dGTPase activity"/>
    <property type="evidence" value="ECO:0007669"/>
    <property type="project" value="UniProtKB-UniRule"/>
</dbReference>
<protein>
    <recommendedName>
        <fullName evidence="3">Probable deoxyguanosinetriphosphate triphosphohydrolase</fullName>
        <shortName evidence="3">dGTP triphosphohydrolase</shortName>
        <shortName evidence="3">dGTPase</shortName>
        <ecNumber evidence="3">3.1.5.1</ecNumber>
    </recommendedName>
</protein>
<dbReference type="PROSITE" id="PS51831">
    <property type="entry name" value="HD"/>
    <property type="match status" value="1"/>
</dbReference>